<evidence type="ECO:0000256" key="2">
    <source>
        <dbReference type="ARBA" id="ARBA00008653"/>
    </source>
</evidence>
<proteinExistence type="inferred from homology"/>
<dbReference type="GO" id="GO:0006432">
    <property type="term" value="P:phenylalanyl-tRNA aminoacylation"/>
    <property type="evidence" value="ECO:0007669"/>
    <property type="project" value="UniProtKB-UniRule"/>
</dbReference>
<reference evidence="21 23" key="3">
    <citation type="submission" date="2019-07" db="EMBL/GenBank/DDBJ databases">
        <title>Active sludge and wastewater microbial communities from Klosterneuburg, Austria.</title>
        <authorList>
            <person name="Wagner M."/>
        </authorList>
    </citation>
    <scope>NUCLEOTIDE SEQUENCE [LARGE SCALE GENOMIC DNA]</scope>
    <source>
        <strain evidence="21 23">Nm2</strain>
    </source>
</reference>
<name>A0A0F7KAX8_9PROT</name>
<dbReference type="InterPro" id="IPR041616">
    <property type="entry name" value="PheRS_beta_core"/>
</dbReference>
<evidence type="ECO:0000256" key="14">
    <source>
        <dbReference type="ARBA" id="ARBA00049255"/>
    </source>
</evidence>
<keyword evidence="11 16" id="KW-0694">RNA-binding</keyword>
<dbReference type="GO" id="GO:0005524">
    <property type="term" value="F:ATP binding"/>
    <property type="evidence" value="ECO:0007669"/>
    <property type="project" value="UniProtKB-UniRule"/>
</dbReference>
<dbReference type="Gene3D" id="3.30.930.10">
    <property type="entry name" value="Bira Bifunctional Protein, Domain 2"/>
    <property type="match status" value="1"/>
</dbReference>
<feature type="binding site" evidence="15">
    <location>
        <position position="463"/>
    </location>
    <ligand>
        <name>Mg(2+)</name>
        <dbReference type="ChEBI" id="CHEBI:18420"/>
        <note>shared with alpha subunit</note>
    </ligand>
</feature>
<dbReference type="EMBL" id="VNHT01000084">
    <property type="protein sequence ID" value="TYP75321.1"/>
    <property type="molecule type" value="Genomic_DNA"/>
</dbReference>
<feature type="domain" description="B5" evidence="19">
    <location>
        <begin position="404"/>
        <end position="479"/>
    </location>
</feature>
<evidence type="ECO:0000256" key="8">
    <source>
        <dbReference type="ARBA" id="ARBA00022741"/>
    </source>
</evidence>
<dbReference type="Proteomes" id="UP000324176">
    <property type="component" value="Unassembled WGS sequence"/>
</dbReference>
<keyword evidence="9 15" id="KW-0067">ATP-binding</keyword>
<dbReference type="CDD" id="cd00769">
    <property type="entry name" value="PheRS_beta_core"/>
    <property type="match status" value="1"/>
</dbReference>
<evidence type="ECO:0000256" key="3">
    <source>
        <dbReference type="ARBA" id="ARBA00011209"/>
    </source>
</evidence>
<dbReference type="InterPro" id="IPR045060">
    <property type="entry name" value="Phe-tRNA-ligase_IIc_bsu"/>
</dbReference>
<dbReference type="GO" id="GO:0000049">
    <property type="term" value="F:tRNA binding"/>
    <property type="evidence" value="ECO:0007669"/>
    <property type="project" value="UniProtKB-UniRule"/>
</dbReference>
<comment type="subcellular location">
    <subcellularLocation>
        <location evidence="1 15">Cytoplasm</location>
    </subcellularLocation>
</comment>
<dbReference type="InterPro" id="IPR020825">
    <property type="entry name" value="Phe-tRNA_synthase-like_B3/B4"/>
</dbReference>
<dbReference type="SUPFAM" id="SSF54991">
    <property type="entry name" value="Anticodon-binding domain of PheRS"/>
    <property type="match status" value="1"/>
</dbReference>
<evidence type="ECO:0000313" key="21">
    <source>
        <dbReference type="EMBL" id="TYP75321.1"/>
    </source>
</evidence>
<keyword evidence="12 15" id="KW-0648">Protein biosynthesis</keyword>
<evidence type="ECO:0000256" key="6">
    <source>
        <dbReference type="ARBA" id="ARBA00022598"/>
    </source>
</evidence>
<dbReference type="Pfam" id="PF01588">
    <property type="entry name" value="tRNA_bind"/>
    <property type="match status" value="1"/>
</dbReference>
<dbReference type="PROSITE" id="PS51447">
    <property type="entry name" value="FDX_ACB"/>
    <property type="match status" value="1"/>
</dbReference>
<keyword evidence="6 15" id="KW-0436">Ligase</keyword>
<evidence type="ECO:0000259" key="19">
    <source>
        <dbReference type="PROSITE" id="PS51483"/>
    </source>
</evidence>
<keyword evidence="22" id="KW-1185">Reference proteome</keyword>
<dbReference type="NCBIfam" id="TIGR00472">
    <property type="entry name" value="pheT_bact"/>
    <property type="match status" value="1"/>
</dbReference>
<dbReference type="InterPro" id="IPR005146">
    <property type="entry name" value="B3/B4_tRNA-bd"/>
</dbReference>
<dbReference type="InterPro" id="IPR002547">
    <property type="entry name" value="tRNA-bd_dom"/>
</dbReference>
<keyword evidence="10 15" id="KW-0460">Magnesium</keyword>
<dbReference type="InterPro" id="IPR036690">
    <property type="entry name" value="Fdx_antiC-bd_sf"/>
</dbReference>
<dbReference type="RefSeq" id="WP_046848844.1">
    <property type="nucleotide sequence ID" value="NZ_CP011451.1"/>
</dbReference>
<keyword evidence="8 15" id="KW-0547">Nucleotide-binding</keyword>
<evidence type="ECO:0000256" key="10">
    <source>
        <dbReference type="ARBA" id="ARBA00022842"/>
    </source>
</evidence>
<evidence type="ECO:0000256" key="16">
    <source>
        <dbReference type="PROSITE-ProRule" id="PRU00209"/>
    </source>
</evidence>
<evidence type="ECO:0000256" key="4">
    <source>
        <dbReference type="ARBA" id="ARBA00022490"/>
    </source>
</evidence>
<dbReference type="GO" id="GO:0009328">
    <property type="term" value="C:phenylalanine-tRNA ligase complex"/>
    <property type="evidence" value="ECO:0007669"/>
    <property type="project" value="TreeGrafter"/>
</dbReference>
<evidence type="ECO:0000256" key="12">
    <source>
        <dbReference type="ARBA" id="ARBA00022917"/>
    </source>
</evidence>
<reference evidence="22" key="1">
    <citation type="submission" date="2015-05" db="EMBL/GenBank/DDBJ databases">
        <title>Draft genome of Nitrosomonas communis strain Nm2.</title>
        <authorList>
            <person name="Kozlowski J.A."/>
            <person name="Kits K.D."/>
            <person name="Stein L.Y."/>
        </authorList>
    </citation>
    <scope>NUCLEOTIDE SEQUENCE [LARGE SCALE GENOMIC DNA]</scope>
    <source>
        <strain evidence="22">Nm2</strain>
    </source>
</reference>
<dbReference type="Gene3D" id="3.30.70.380">
    <property type="entry name" value="Ferrodoxin-fold anticodon-binding domain"/>
    <property type="match status" value="1"/>
</dbReference>
<evidence type="ECO:0000256" key="7">
    <source>
        <dbReference type="ARBA" id="ARBA00022723"/>
    </source>
</evidence>
<dbReference type="OrthoDB" id="9805455at2"/>
<dbReference type="Pfam" id="PF03483">
    <property type="entry name" value="B3_4"/>
    <property type="match status" value="1"/>
</dbReference>
<dbReference type="Gene3D" id="3.30.56.10">
    <property type="match status" value="2"/>
</dbReference>
<evidence type="ECO:0000256" key="5">
    <source>
        <dbReference type="ARBA" id="ARBA00022555"/>
    </source>
</evidence>
<dbReference type="Pfam" id="PF17759">
    <property type="entry name" value="tRNA_synthFbeta"/>
    <property type="match status" value="1"/>
</dbReference>
<evidence type="ECO:0000256" key="11">
    <source>
        <dbReference type="ARBA" id="ARBA00022884"/>
    </source>
</evidence>
<dbReference type="PANTHER" id="PTHR10947">
    <property type="entry name" value="PHENYLALANYL-TRNA SYNTHETASE BETA CHAIN AND LEUCINE-RICH REPEAT-CONTAINING PROTEIN 47"/>
    <property type="match status" value="1"/>
</dbReference>
<dbReference type="SUPFAM" id="SSF56037">
    <property type="entry name" value="PheT/TilS domain"/>
    <property type="match status" value="1"/>
</dbReference>
<accession>A0A0F7KAX8</accession>
<dbReference type="PATRIC" id="fig|44574.3.peg.294"/>
<dbReference type="EC" id="6.1.1.20" evidence="15"/>
<dbReference type="PROSITE" id="PS51483">
    <property type="entry name" value="B5"/>
    <property type="match status" value="1"/>
</dbReference>
<dbReference type="InterPro" id="IPR033714">
    <property type="entry name" value="tRNA_bind_bactPheRS"/>
</dbReference>
<protein>
    <recommendedName>
        <fullName evidence="15">Phenylalanine--tRNA ligase beta subunit</fullName>
        <ecNumber evidence="15">6.1.1.20</ecNumber>
    </recommendedName>
    <alternativeName>
        <fullName evidence="15">Phenylalanyl-tRNA synthetase beta subunit</fullName>
        <shortName evidence="15">PheRS</shortName>
    </alternativeName>
</protein>
<dbReference type="SMART" id="SM00896">
    <property type="entry name" value="FDX-ACB"/>
    <property type="match status" value="1"/>
</dbReference>
<evidence type="ECO:0000259" key="17">
    <source>
        <dbReference type="PROSITE" id="PS50886"/>
    </source>
</evidence>
<comment type="catalytic activity">
    <reaction evidence="14 15">
        <text>tRNA(Phe) + L-phenylalanine + ATP = L-phenylalanyl-tRNA(Phe) + AMP + diphosphate + H(+)</text>
        <dbReference type="Rhea" id="RHEA:19413"/>
        <dbReference type="Rhea" id="RHEA-COMP:9668"/>
        <dbReference type="Rhea" id="RHEA-COMP:9699"/>
        <dbReference type="ChEBI" id="CHEBI:15378"/>
        <dbReference type="ChEBI" id="CHEBI:30616"/>
        <dbReference type="ChEBI" id="CHEBI:33019"/>
        <dbReference type="ChEBI" id="CHEBI:58095"/>
        <dbReference type="ChEBI" id="CHEBI:78442"/>
        <dbReference type="ChEBI" id="CHEBI:78531"/>
        <dbReference type="ChEBI" id="CHEBI:456215"/>
        <dbReference type="EC" id="6.1.1.20"/>
    </reaction>
</comment>
<dbReference type="InterPro" id="IPR004532">
    <property type="entry name" value="Phe-tRNA-ligase_IIc_bsu_bact"/>
</dbReference>
<keyword evidence="13 15" id="KW-0030">Aminoacyl-tRNA synthetase</keyword>
<dbReference type="InterPro" id="IPR009061">
    <property type="entry name" value="DNA-bd_dom_put_sf"/>
</dbReference>
<dbReference type="HAMAP" id="MF_00283">
    <property type="entry name" value="Phe_tRNA_synth_beta1"/>
    <property type="match status" value="1"/>
</dbReference>
<dbReference type="CDD" id="cd02796">
    <property type="entry name" value="tRNA_bind_bactPheRS"/>
    <property type="match status" value="1"/>
</dbReference>
<dbReference type="Gene3D" id="2.40.50.140">
    <property type="entry name" value="Nucleic acid-binding proteins"/>
    <property type="match status" value="1"/>
</dbReference>
<keyword evidence="7 15" id="KW-0479">Metal-binding</keyword>
<gene>
    <name evidence="15" type="primary">pheT</name>
    <name evidence="20" type="ORF">AAW31_01240</name>
    <name evidence="21" type="ORF">BCL69_10847</name>
</gene>
<dbReference type="NCBIfam" id="NF045760">
    <property type="entry name" value="YtpR"/>
    <property type="match status" value="1"/>
</dbReference>
<feature type="domain" description="TRNA-binding" evidence="17">
    <location>
        <begin position="39"/>
        <end position="149"/>
    </location>
</feature>
<dbReference type="Pfam" id="PF03147">
    <property type="entry name" value="FDX-ACB"/>
    <property type="match status" value="1"/>
</dbReference>
<evidence type="ECO:0000256" key="9">
    <source>
        <dbReference type="ARBA" id="ARBA00022840"/>
    </source>
</evidence>
<evidence type="ECO:0000256" key="13">
    <source>
        <dbReference type="ARBA" id="ARBA00023146"/>
    </source>
</evidence>
<evidence type="ECO:0000313" key="23">
    <source>
        <dbReference type="Proteomes" id="UP000324176"/>
    </source>
</evidence>
<dbReference type="InterPro" id="IPR045864">
    <property type="entry name" value="aa-tRNA-synth_II/BPL/LPL"/>
</dbReference>
<dbReference type="SMART" id="SM00874">
    <property type="entry name" value="B5"/>
    <property type="match status" value="1"/>
</dbReference>
<dbReference type="FunFam" id="3.30.930.10:FF:000022">
    <property type="entry name" value="Phenylalanine--tRNA ligase beta subunit"/>
    <property type="match status" value="1"/>
</dbReference>
<dbReference type="AlphaFoldDB" id="A0A0F7KAX8"/>
<dbReference type="SUPFAM" id="SSF55681">
    <property type="entry name" value="Class II aaRS and biotin synthetases"/>
    <property type="match status" value="1"/>
</dbReference>
<dbReference type="Gene3D" id="3.50.40.10">
    <property type="entry name" value="Phenylalanyl-trna Synthetase, Chain B, domain 3"/>
    <property type="match status" value="1"/>
</dbReference>
<evidence type="ECO:0000313" key="20">
    <source>
        <dbReference type="EMBL" id="AKH36741.1"/>
    </source>
</evidence>
<feature type="binding site" evidence="15">
    <location>
        <position position="466"/>
    </location>
    <ligand>
        <name>Mg(2+)</name>
        <dbReference type="ChEBI" id="CHEBI:18420"/>
        <note>shared with alpha subunit</note>
    </ligand>
</feature>
<organism evidence="20 22">
    <name type="scientific">Nitrosomonas communis</name>
    <dbReference type="NCBI Taxonomy" id="44574"/>
    <lineage>
        <taxon>Bacteria</taxon>
        <taxon>Pseudomonadati</taxon>
        <taxon>Pseudomonadota</taxon>
        <taxon>Betaproteobacteria</taxon>
        <taxon>Nitrosomonadales</taxon>
        <taxon>Nitrosomonadaceae</taxon>
        <taxon>Nitrosomonas</taxon>
    </lineage>
</organism>
<dbReference type="InterPro" id="IPR005147">
    <property type="entry name" value="tRNA_synthase_B5-dom"/>
</dbReference>
<dbReference type="SMART" id="SM00873">
    <property type="entry name" value="B3_4"/>
    <property type="match status" value="1"/>
</dbReference>
<sequence length="792" mass="88702">MRFSENWLRMLVNPPYSSNELAQVLTMAGLEVESVEAVAPPFDNVVVAEVISIQKHPDADRLNVCQVDTGTTDNKLIQVVCGAPNVEVGVKVPCALIGAHLPDIVIKQSKLRGVESFGMLCSAKELRLSEKAEGLLLLPKDAPKGMSFREFYALDDQIFTLKLTPNRADCLGILGVAREVAAITATDFIPPEIESVKCEINNTLPVYVEKPETCPLYYGRVMHEVSLAVATPLWMTQRLERGGVRAINVVVDILNYIMLEMGQPMHAFDLAKIKDGQAGKIFVRYAKKGEHLELLNGQKIELQPDMLVIADENEPLALAGIMGGIESSVQLGTTDLFLESAFFSPEVISGKSFHLGFSTDAAHRFERGVDFAVARDALERATHLILSICGGKAGPITEVKNLLPKRDVVKVRLERIKQLLGIDLESGQISEIFKRLRFNFSVDDDVFYVIPPSYRFDLAIEEDFVEEVARIYGYDHIPVSLPRAEMSMLPESEVINLSPGRLKQILICRDYQEVINYAFVDANWELDFANNAAPVVLKNPIASQMSVMRSSLIGGLMANLQFNLNRKQTRVRIFEVGCCFINDQGHYQQTENIAGLCYGNAAPEQWGQPARNIDFFDVKMDVESLFWPEQVRFEKFIHPALHPGKSAQLYRNNEIAGWLGELHPHLQRKYDLPRSAILFELHIDSLSMKTLPKVKKLSKFPPVQRDIAIVVDNHISAQELLDSMNAEKVDIISEIHLFDIYSGKGMEAGKKSLAFRILLQDTEKTLVDKEVEEAIAQLLNVLESKYNAKLRR</sequence>
<evidence type="ECO:0000256" key="1">
    <source>
        <dbReference type="ARBA" id="ARBA00004496"/>
    </source>
</evidence>
<dbReference type="SUPFAM" id="SSF46955">
    <property type="entry name" value="Putative DNA-binding domain"/>
    <property type="match status" value="1"/>
</dbReference>
<dbReference type="InterPro" id="IPR012340">
    <property type="entry name" value="NA-bd_OB-fold"/>
</dbReference>
<evidence type="ECO:0000259" key="18">
    <source>
        <dbReference type="PROSITE" id="PS51447"/>
    </source>
</evidence>
<comment type="subunit">
    <text evidence="3 15">Tetramer of two alpha and two beta subunits.</text>
</comment>
<dbReference type="Pfam" id="PF03484">
    <property type="entry name" value="B5"/>
    <property type="match status" value="1"/>
</dbReference>
<dbReference type="Proteomes" id="UP000034156">
    <property type="component" value="Chromosome"/>
</dbReference>
<dbReference type="InterPro" id="IPR005121">
    <property type="entry name" value="Fdx_antiC-bd"/>
</dbReference>
<dbReference type="GO" id="GO:0000287">
    <property type="term" value="F:magnesium ion binding"/>
    <property type="evidence" value="ECO:0007669"/>
    <property type="project" value="UniProtKB-UniRule"/>
</dbReference>
<keyword evidence="4 15" id="KW-0963">Cytoplasm</keyword>
<dbReference type="FunFam" id="3.30.56.10:FF:000002">
    <property type="entry name" value="Phenylalanine--tRNA ligase beta subunit"/>
    <property type="match status" value="1"/>
</dbReference>
<dbReference type="EMBL" id="CP011451">
    <property type="protein sequence ID" value="AKH36741.1"/>
    <property type="molecule type" value="Genomic_DNA"/>
</dbReference>
<dbReference type="PANTHER" id="PTHR10947:SF0">
    <property type="entry name" value="PHENYLALANINE--TRNA LIGASE BETA SUBUNIT"/>
    <property type="match status" value="1"/>
</dbReference>
<dbReference type="GO" id="GO:0004826">
    <property type="term" value="F:phenylalanine-tRNA ligase activity"/>
    <property type="evidence" value="ECO:0007669"/>
    <property type="project" value="UniProtKB-UniRule"/>
</dbReference>
<dbReference type="FunFam" id="2.40.50.140:FF:000045">
    <property type="entry name" value="Phenylalanine--tRNA ligase beta subunit"/>
    <property type="match status" value="1"/>
</dbReference>
<dbReference type="SUPFAM" id="SSF50249">
    <property type="entry name" value="Nucleic acid-binding proteins"/>
    <property type="match status" value="1"/>
</dbReference>
<dbReference type="FunFam" id="3.30.70.380:FF:000001">
    <property type="entry name" value="Phenylalanine--tRNA ligase beta subunit"/>
    <property type="match status" value="1"/>
</dbReference>
<reference evidence="20 22" key="2">
    <citation type="journal article" date="2016" name="Genome Announc.">
        <title>Genome Sequence of Nitrosomonas communis Strain Nm2, a Mesophilic Ammonia-Oxidizing Bacterium Isolated from Mediterranean Soil.</title>
        <authorList>
            <person name="Kozlowski J.A."/>
            <person name="Kits K.D."/>
            <person name="Stein L.Y."/>
        </authorList>
    </citation>
    <scope>NUCLEOTIDE SEQUENCE [LARGE SCALE GENOMIC DNA]</scope>
    <source>
        <strain evidence="20 22">Nm2</strain>
    </source>
</reference>
<feature type="binding site" evidence="15">
    <location>
        <position position="467"/>
    </location>
    <ligand>
        <name>Mg(2+)</name>
        <dbReference type="ChEBI" id="CHEBI:18420"/>
        <note>shared with alpha subunit</note>
    </ligand>
</feature>
<comment type="similarity">
    <text evidence="2 15">Belongs to the phenylalanyl-tRNA synthetase beta subunit family. Type 1 subfamily.</text>
</comment>
<feature type="domain" description="FDX-ACB" evidence="18">
    <location>
        <begin position="698"/>
        <end position="791"/>
    </location>
</feature>
<feature type="binding site" evidence="15">
    <location>
        <position position="457"/>
    </location>
    <ligand>
        <name>Mg(2+)</name>
        <dbReference type="ChEBI" id="CHEBI:18420"/>
        <note>shared with alpha subunit</note>
    </ligand>
</feature>
<dbReference type="PROSITE" id="PS50886">
    <property type="entry name" value="TRBD"/>
    <property type="match status" value="1"/>
</dbReference>
<evidence type="ECO:0000313" key="22">
    <source>
        <dbReference type="Proteomes" id="UP000034156"/>
    </source>
</evidence>
<evidence type="ECO:0000256" key="15">
    <source>
        <dbReference type="HAMAP-Rule" id="MF_00283"/>
    </source>
</evidence>
<dbReference type="KEGG" id="nco:AAW31_01240"/>
<comment type="cofactor">
    <cofactor evidence="15">
        <name>Mg(2+)</name>
        <dbReference type="ChEBI" id="CHEBI:18420"/>
    </cofactor>
    <text evidence="15">Binds 2 magnesium ions per tetramer.</text>
</comment>
<keyword evidence="5 16" id="KW-0820">tRNA-binding</keyword>